<organism evidence="6 7">
    <name type="scientific">Neorhizobium huautlense</name>
    <dbReference type="NCBI Taxonomy" id="67774"/>
    <lineage>
        <taxon>Bacteria</taxon>
        <taxon>Pseudomonadati</taxon>
        <taxon>Pseudomonadota</taxon>
        <taxon>Alphaproteobacteria</taxon>
        <taxon>Hyphomicrobiales</taxon>
        <taxon>Rhizobiaceae</taxon>
        <taxon>Rhizobium/Agrobacterium group</taxon>
        <taxon>Neorhizobium</taxon>
    </lineage>
</organism>
<dbReference type="PANTHER" id="PTHR12629">
    <property type="entry name" value="DIPHOSPHOINOSITOL POLYPHOSPHATE PHOSPHOHYDROLASE"/>
    <property type="match status" value="1"/>
</dbReference>
<dbReference type="PROSITE" id="PS51462">
    <property type="entry name" value="NUDIX"/>
    <property type="match status" value="1"/>
</dbReference>
<dbReference type="InterPro" id="IPR047198">
    <property type="entry name" value="DDP-like_NUDIX"/>
</dbReference>
<sequence length="163" mass="18540">MASVPSNQSRKPHQCGAICWRLDQSGKVVILLVTSRGTGRWIIPKGNLRKRESQYECARREAFEEAGVTGRIGKRPLGNFIYYKRERQQWLTVSVFPLLVNQEADEFPETGLRQRCWLPIEEAAACLNEPDLRAVFRSLEDHACMATAPSPFADRRPCMNYGA</sequence>
<feature type="domain" description="Nudix hydrolase" evidence="5">
    <location>
        <begin position="12"/>
        <end position="140"/>
    </location>
</feature>
<dbReference type="Gene3D" id="3.90.79.10">
    <property type="entry name" value="Nucleoside Triphosphate Pyrophosphohydrolase"/>
    <property type="match status" value="1"/>
</dbReference>
<evidence type="ECO:0000256" key="3">
    <source>
        <dbReference type="ARBA" id="ARBA00022801"/>
    </source>
</evidence>
<proteinExistence type="predicted"/>
<dbReference type="InterPro" id="IPR015797">
    <property type="entry name" value="NUDIX_hydrolase-like_dom_sf"/>
</dbReference>
<dbReference type="CDD" id="cd04666">
    <property type="entry name" value="NUDIX_DIPP2_like_Nudt4"/>
    <property type="match status" value="1"/>
</dbReference>
<evidence type="ECO:0000256" key="2">
    <source>
        <dbReference type="ARBA" id="ARBA00022723"/>
    </source>
</evidence>
<reference evidence="6 7" key="1">
    <citation type="submission" date="2023-07" db="EMBL/GenBank/DDBJ databases">
        <title>Sorghum-associated microbial communities from plants grown in Nebraska, USA.</title>
        <authorList>
            <person name="Schachtman D."/>
        </authorList>
    </citation>
    <scope>NUCLEOTIDE SEQUENCE [LARGE SCALE GENOMIC DNA]</scope>
    <source>
        <strain evidence="6 7">DS1307</strain>
    </source>
</reference>
<comment type="caution">
    <text evidence="6">The sequence shown here is derived from an EMBL/GenBank/DDBJ whole genome shotgun (WGS) entry which is preliminary data.</text>
</comment>
<dbReference type="PROSITE" id="PS00893">
    <property type="entry name" value="NUDIX_BOX"/>
    <property type="match status" value="1"/>
</dbReference>
<accession>A0ABT9Q1B8</accession>
<gene>
    <name evidence="6" type="ORF">J2T09_004579</name>
</gene>
<dbReference type="InterPro" id="IPR020084">
    <property type="entry name" value="NUDIX_hydrolase_CS"/>
</dbReference>
<dbReference type="SUPFAM" id="SSF55811">
    <property type="entry name" value="Nudix"/>
    <property type="match status" value="1"/>
</dbReference>
<keyword evidence="7" id="KW-1185">Reference proteome</keyword>
<evidence type="ECO:0000256" key="1">
    <source>
        <dbReference type="ARBA" id="ARBA00001946"/>
    </source>
</evidence>
<evidence type="ECO:0000256" key="4">
    <source>
        <dbReference type="ARBA" id="ARBA00022842"/>
    </source>
</evidence>
<protein>
    <submittedName>
        <fullName evidence="6">8-oxo-dGTP pyrophosphatase MutT (NUDIX family)</fullName>
    </submittedName>
</protein>
<evidence type="ECO:0000259" key="5">
    <source>
        <dbReference type="PROSITE" id="PS51462"/>
    </source>
</evidence>
<dbReference type="EMBL" id="JAUSRF010000019">
    <property type="protein sequence ID" value="MDP9839799.1"/>
    <property type="molecule type" value="Genomic_DNA"/>
</dbReference>
<dbReference type="InterPro" id="IPR000086">
    <property type="entry name" value="NUDIX_hydrolase_dom"/>
</dbReference>
<dbReference type="RefSeq" id="WP_306838801.1">
    <property type="nucleotide sequence ID" value="NZ_JAUSRF010000019.1"/>
</dbReference>
<keyword evidence="4" id="KW-0460">Magnesium</keyword>
<evidence type="ECO:0000313" key="7">
    <source>
        <dbReference type="Proteomes" id="UP001241472"/>
    </source>
</evidence>
<name>A0ABT9Q1B8_9HYPH</name>
<dbReference type="Proteomes" id="UP001241472">
    <property type="component" value="Unassembled WGS sequence"/>
</dbReference>
<dbReference type="Pfam" id="PF00293">
    <property type="entry name" value="NUDIX"/>
    <property type="match status" value="1"/>
</dbReference>
<keyword evidence="3" id="KW-0378">Hydrolase</keyword>
<keyword evidence="2" id="KW-0479">Metal-binding</keyword>
<dbReference type="PANTHER" id="PTHR12629:SF0">
    <property type="entry name" value="DIPHOSPHOINOSITOL-POLYPHOSPHATE DIPHOSPHATASE"/>
    <property type="match status" value="1"/>
</dbReference>
<comment type="cofactor">
    <cofactor evidence="1">
        <name>Mg(2+)</name>
        <dbReference type="ChEBI" id="CHEBI:18420"/>
    </cofactor>
</comment>
<evidence type="ECO:0000313" key="6">
    <source>
        <dbReference type="EMBL" id="MDP9839799.1"/>
    </source>
</evidence>